<name>A0A0P9RB13_9PSED</name>
<dbReference type="Proteomes" id="UP000271468">
    <property type="component" value="Unassembled WGS sequence"/>
</dbReference>
<sequence>MNEVKKDARNVSDFQLSSDALRRHAVLDALRPVLKRAARGWE</sequence>
<evidence type="ECO:0000313" key="2">
    <source>
        <dbReference type="Proteomes" id="UP000271468"/>
    </source>
</evidence>
<proteinExistence type="predicted"/>
<reference evidence="1 2" key="1">
    <citation type="submission" date="2018-08" db="EMBL/GenBank/DDBJ databases">
        <title>Recombination of ecologically and evolutionarily significant loci maintains genetic cohesion in the Pseudomonas syringae species complex.</title>
        <authorList>
            <person name="Dillon M."/>
            <person name="Thakur S."/>
            <person name="Almeida R.N.D."/>
            <person name="Weir B.S."/>
            <person name="Guttman D.S."/>
        </authorList>
    </citation>
    <scope>NUCLEOTIDE SEQUENCE [LARGE SCALE GENOMIC DNA]</scope>
    <source>
        <strain evidence="1 2">ICMP 12341</strain>
    </source>
</reference>
<organism evidence="1 2">
    <name type="scientific">Pseudomonas syringae pv. coriandricola</name>
    <dbReference type="NCBI Taxonomy" id="264453"/>
    <lineage>
        <taxon>Bacteria</taxon>
        <taxon>Pseudomonadati</taxon>
        <taxon>Pseudomonadota</taxon>
        <taxon>Gammaproteobacteria</taxon>
        <taxon>Pseudomonadales</taxon>
        <taxon>Pseudomonadaceae</taxon>
        <taxon>Pseudomonas</taxon>
    </lineage>
</organism>
<evidence type="ECO:0000313" key="1">
    <source>
        <dbReference type="EMBL" id="RMN06099.1"/>
    </source>
</evidence>
<gene>
    <name evidence="1" type="ORF">ALQ65_101836</name>
</gene>
<dbReference type="EMBL" id="RBOV01000433">
    <property type="protein sequence ID" value="RMN06099.1"/>
    <property type="molecule type" value="Genomic_DNA"/>
</dbReference>
<accession>A0A0P9RB13</accession>
<protein>
    <submittedName>
        <fullName evidence="1">Uncharacterized protein</fullName>
    </submittedName>
</protein>
<dbReference type="AlphaFoldDB" id="A0A0P9RB13"/>
<comment type="caution">
    <text evidence="1">The sequence shown here is derived from an EMBL/GenBank/DDBJ whole genome shotgun (WGS) entry which is preliminary data.</text>
</comment>